<sequence length="1080" mass="121158">MATSKYTSQSSEINNVVDRTITAAEKTPIERFDELIASCSNSNEHDPPQCQRSLVALLRRDLNHMTIAEERTSLLHRFGVALSQQNCKDIEIESLASIVSSEEEMNTLFHSSGFSRSILQQVQLDLSKNHRLVQLAQLSELCPLVSVETLTEDLSSLFRDFLCEPQQYLGDNRNNPSSFQTFVDILCNAFLACTIIGLLSTISLSSSPLIDRFTESLLDPTFPLHSLLSTRSFTDPDSSFFRMASTNPTFFHRIVENDVGHILDTALSLTFQTVRIIPDDPSESHCVDFGRATQNWVVLLKAMAEVKVDLTLPTKRFNSLPSSLLIFLILSAASTNDELSTAAVSVFSTQFDLSKQRTETLLFATLRIIPKANSFIPGRAQINGGLHFDKESRSSICAEAGRCVKRSRSDFSAQELDNNFTMRFSYHFAGCLVNALHSTTTLPHAFPFFSDELCRSSQQPNVWNDPREKSPLAALTMLAEIAVSLAYHNSPRELNMSESDTERRDTNCIHLFPFLGQESQTTFLSLFNTFYKTHRNRLYHYLFRMVELLVEMATVNSYNTPISLLTRLKPVAELLSSVKPSTSQNGILTMRVSYFERSIIKKLKTAEGEERWKLVTQLVVVSMVDPDLPEELVKVENDAQALLVLSVHTIRSRSRLNFHLDTNLAAFSRVVEFTGRLNNLPLVAVALDHIADTIAILYLPPLAQLLFDVNMKQPLCENVLNALELMAVRRREGVEEGFVVEKDEITSQIVKSCLKVLRFLVSFQSFDPTPFINSLISLTVTADPSLINSILLVLQEIEERTRNTPTPFSISTTTASFRGIHQSSGTQQSLISIIASIILSTLVVKVQRLSLLLQGLNETLISDIVEATAENLCLVLEGRHYSPQQIFLTLNKIILPNDPADISASVFLPLAPFLTRILEIVVPMLPDNSGSSSDQDEHSQLLNIFLSLILSLIHTGTPYALSTPPLSSLLSILSIDLVRLDSIPSSLALYERFSNVFSLSKYRSNAQVRQVVLALCEEGMEDRSDQVLDWFSLDFLNLWTGANTYHSVDRDACVYEYHSYDREDSLDIDAGDDEMWYDQF</sequence>
<evidence type="ECO:0000313" key="2">
    <source>
        <dbReference type="Proteomes" id="UP001281761"/>
    </source>
</evidence>
<keyword evidence="2" id="KW-1185">Reference proteome</keyword>
<dbReference type="EMBL" id="JARBJD010000101">
    <property type="protein sequence ID" value="KAK2952579.1"/>
    <property type="molecule type" value="Genomic_DNA"/>
</dbReference>
<comment type="caution">
    <text evidence="1">The sequence shown here is derived from an EMBL/GenBank/DDBJ whole genome shotgun (WGS) entry which is preliminary data.</text>
</comment>
<protein>
    <submittedName>
        <fullName evidence="1">Uncharacterized protein</fullName>
    </submittedName>
</protein>
<accession>A0ABQ9XLF3</accession>
<gene>
    <name evidence="1" type="ORF">BLNAU_12407</name>
</gene>
<name>A0ABQ9XLF3_9EUKA</name>
<reference evidence="1 2" key="1">
    <citation type="journal article" date="2022" name="bioRxiv">
        <title>Genomics of Preaxostyla Flagellates Illuminates Evolutionary Transitions and the Path Towards Mitochondrial Loss.</title>
        <authorList>
            <person name="Novak L.V.F."/>
            <person name="Treitli S.C."/>
            <person name="Pyrih J."/>
            <person name="Halakuc P."/>
            <person name="Pipaliya S.V."/>
            <person name="Vacek V."/>
            <person name="Brzon O."/>
            <person name="Soukal P."/>
            <person name="Eme L."/>
            <person name="Dacks J.B."/>
            <person name="Karnkowska A."/>
            <person name="Elias M."/>
            <person name="Hampl V."/>
        </authorList>
    </citation>
    <scope>NUCLEOTIDE SEQUENCE [LARGE SCALE GENOMIC DNA]</scope>
    <source>
        <strain evidence="1">NAU3</strain>
        <tissue evidence="1">Gut</tissue>
    </source>
</reference>
<proteinExistence type="predicted"/>
<organism evidence="1 2">
    <name type="scientific">Blattamonas nauphoetae</name>
    <dbReference type="NCBI Taxonomy" id="2049346"/>
    <lineage>
        <taxon>Eukaryota</taxon>
        <taxon>Metamonada</taxon>
        <taxon>Preaxostyla</taxon>
        <taxon>Oxymonadida</taxon>
        <taxon>Blattamonas</taxon>
    </lineage>
</organism>
<dbReference type="Proteomes" id="UP001281761">
    <property type="component" value="Unassembled WGS sequence"/>
</dbReference>
<evidence type="ECO:0000313" key="1">
    <source>
        <dbReference type="EMBL" id="KAK2952579.1"/>
    </source>
</evidence>